<keyword evidence="2" id="KW-1185">Reference proteome</keyword>
<comment type="caution">
    <text evidence="1">The sequence shown here is derived from an EMBL/GenBank/DDBJ whole genome shotgun (WGS) entry which is preliminary data.</text>
</comment>
<dbReference type="Proteomes" id="UP000324222">
    <property type="component" value="Unassembled WGS sequence"/>
</dbReference>
<organism evidence="1 2">
    <name type="scientific">Portunus trituberculatus</name>
    <name type="common">Swimming crab</name>
    <name type="synonym">Neptunus trituberculatus</name>
    <dbReference type="NCBI Taxonomy" id="210409"/>
    <lineage>
        <taxon>Eukaryota</taxon>
        <taxon>Metazoa</taxon>
        <taxon>Ecdysozoa</taxon>
        <taxon>Arthropoda</taxon>
        <taxon>Crustacea</taxon>
        <taxon>Multicrustacea</taxon>
        <taxon>Malacostraca</taxon>
        <taxon>Eumalacostraca</taxon>
        <taxon>Eucarida</taxon>
        <taxon>Decapoda</taxon>
        <taxon>Pleocyemata</taxon>
        <taxon>Brachyura</taxon>
        <taxon>Eubrachyura</taxon>
        <taxon>Portunoidea</taxon>
        <taxon>Portunidae</taxon>
        <taxon>Portuninae</taxon>
        <taxon>Portunus</taxon>
    </lineage>
</organism>
<protein>
    <submittedName>
        <fullName evidence="1">Uncharacterized protein</fullName>
    </submittedName>
</protein>
<sequence>MFYSLTMTIFKATERINRVFKSVSPGLIM</sequence>
<dbReference type="EMBL" id="VSRR010107664">
    <property type="protein sequence ID" value="MPC96868.1"/>
    <property type="molecule type" value="Genomic_DNA"/>
</dbReference>
<reference evidence="1 2" key="1">
    <citation type="submission" date="2019-05" db="EMBL/GenBank/DDBJ databases">
        <title>Another draft genome of Portunus trituberculatus and its Hox gene families provides insights of decapod evolution.</title>
        <authorList>
            <person name="Jeong J.-H."/>
            <person name="Song I."/>
            <person name="Kim S."/>
            <person name="Choi T."/>
            <person name="Kim D."/>
            <person name="Ryu S."/>
            <person name="Kim W."/>
        </authorList>
    </citation>
    <scope>NUCLEOTIDE SEQUENCE [LARGE SCALE GENOMIC DNA]</scope>
    <source>
        <tissue evidence="1">Muscle</tissue>
    </source>
</reference>
<dbReference type="AlphaFoldDB" id="A0A5B7JV12"/>
<name>A0A5B7JV12_PORTR</name>
<evidence type="ECO:0000313" key="1">
    <source>
        <dbReference type="EMBL" id="MPC96868.1"/>
    </source>
</evidence>
<evidence type="ECO:0000313" key="2">
    <source>
        <dbReference type="Proteomes" id="UP000324222"/>
    </source>
</evidence>
<accession>A0A5B7JV12</accession>
<proteinExistence type="predicted"/>
<gene>
    <name evidence="1" type="ORF">E2C01_092147</name>
</gene>